<proteinExistence type="predicted"/>
<dbReference type="Proteomes" id="UP000199012">
    <property type="component" value="Unassembled WGS sequence"/>
</dbReference>
<keyword evidence="1" id="KW-0812">Transmembrane</keyword>
<organism evidence="2 3">
    <name type="scientific">Cellulomonas marina</name>
    <dbReference type="NCBI Taxonomy" id="988821"/>
    <lineage>
        <taxon>Bacteria</taxon>
        <taxon>Bacillati</taxon>
        <taxon>Actinomycetota</taxon>
        <taxon>Actinomycetes</taxon>
        <taxon>Micrococcales</taxon>
        <taxon>Cellulomonadaceae</taxon>
        <taxon>Cellulomonas</taxon>
    </lineage>
</organism>
<keyword evidence="3" id="KW-1185">Reference proteome</keyword>
<dbReference type="InterPro" id="IPR036927">
    <property type="entry name" value="Cyt_c_oxase-like_su1_sf"/>
</dbReference>
<evidence type="ECO:0000256" key="1">
    <source>
        <dbReference type="SAM" id="Phobius"/>
    </source>
</evidence>
<evidence type="ECO:0000313" key="2">
    <source>
        <dbReference type="EMBL" id="SFB41658.1"/>
    </source>
</evidence>
<gene>
    <name evidence="2" type="ORF">SAMN05421867_12314</name>
</gene>
<dbReference type="RefSeq" id="WP_090035148.1">
    <property type="nucleotide sequence ID" value="NZ_BONM01000047.1"/>
</dbReference>
<feature type="transmembrane region" description="Helical" evidence="1">
    <location>
        <begin position="68"/>
        <end position="89"/>
    </location>
</feature>
<dbReference type="SUPFAM" id="SSF81442">
    <property type="entry name" value="Cytochrome c oxidase subunit I-like"/>
    <property type="match status" value="1"/>
</dbReference>
<name>A0A1I1AYZ6_9CELL</name>
<accession>A0A1I1AYZ6</accession>
<keyword evidence="1" id="KW-1133">Transmembrane helix</keyword>
<protein>
    <submittedName>
        <fullName evidence="2">Uncharacterized protein</fullName>
    </submittedName>
</protein>
<dbReference type="AlphaFoldDB" id="A0A1I1AYZ6"/>
<keyword evidence="1" id="KW-0472">Membrane</keyword>
<dbReference type="EMBL" id="FOKA01000023">
    <property type="protein sequence ID" value="SFB41658.1"/>
    <property type="molecule type" value="Genomic_DNA"/>
</dbReference>
<reference evidence="3" key="1">
    <citation type="submission" date="2016-10" db="EMBL/GenBank/DDBJ databases">
        <authorList>
            <person name="Varghese N."/>
            <person name="Submissions S."/>
        </authorList>
    </citation>
    <scope>NUCLEOTIDE SEQUENCE [LARGE SCALE GENOMIC DNA]</scope>
    <source>
        <strain evidence="3">CGMCC 4.6945</strain>
    </source>
</reference>
<evidence type="ECO:0000313" key="3">
    <source>
        <dbReference type="Proteomes" id="UP000199012"/>
    </source>
</evidence>
<sequence length="95" mass="10429">MTASRPAQPDGRGRRTARAPLALALVGALLLALGLWLLCRPTYAASFGWTAYAPLSEAVFSPRPWRLWLGTALTPVATLLLGTALGWWWRGRRSR</sequence>